<feature type="site" description="Contributes to redox potential value" evidence="5">
    <location>
        <position position="39"/>
    </location>
</feature>
<dbReference type="EMBL" id="LFWZ01000036">
    <property type="protein sequence ID" value="KON30267.1"/>
    <property type="molecule type" value="Genomic_DNA"/>
</dbReference>
<organism evidence="8 9">
    <name type="scientific">miscellaneous Crenarchaeota group-15 archaeon DG-45</name>
    <dbReference type="NCBI Taxonomy" id="1685127"/>
    <lineage>
        <taxon>Archaea</taxon>
        <taxon>Candidatus Bathyarchaeota</taxon>
        <taxon>MCG-15</taxon>
    </lineage>
</organism>
<feature type="site" description="Contributes to redox potential value" evidence="5">
    <location>
        <position position="38"/>
    </location>
</feature>
<evidence type="ECO:0000256" key="5">
    <source>
        <dbReference type="PIRSR" id="PIRSR000077-1"/>
    </source>
</evidence>
<dbReference type="InterPro" id="IPR013766">
    <property type="entry name" value="Thioredoxin_domain"/>
</dbReference>
<reference evidence="8 9" key="1">
    <citation type="submission" date="2015-06" db="EMBL/GenBank/DDBJ databases">
        <title>New insights into the roles of widespread benthic archaea in carbon and nitrogen cycling.</title>
        <authorList>
            <person name="Lazar C.S."/>
            <person name="Baker B.J."/>
            <person name="Seitz K.W."/>
            <person name="Hyde A.S."/>
            <person name="Dick G.J."/>
            <person name="Hinrichs K.-U."/>
            <person name="Teske A.P."/>
        </authorList>
    </citation>
    <scope>NUCLEOTIDE SEQUENCE [LARGE SCALE GENOMIC DNA]</scope>
    <source>
        <strain evidence="8">DG-45</strain>
    </source>
</reference>
<dbReference type="AlphaFoldDB" id="A0A0M0BNV7"/>
<keyword evidence="4 6" id="KW-0676">Redox-active center</keyword>
<dbReference type="Proteomes" id="UP000037210">
    <property type="component" value="Unassembled WGS sequence"/>
</dbReference>
<dbReference type="CDD" id="cd02947">
    <property type="entry name" value="TRX_family"/>
    <property type="match status" value="1"/>
</dbReference>
<protein>
    <submittedName>
        <fullName evidence="8">Thioredoxin</fullName>
    </submittedName>
</protein>
<evidence type="ECO:0000256" key="4">
    <source>
        <dbReference type="ARBA" id="ARBA00023284"/>
    </source>
</evidence>
<evidence type="ECO:0000313" key="9">
    <source>
        <dbReference type="Proteomes" id="UP000037210"/>
    </source>
</evidence>
<dbReference type="PATRIC" id="fig|1685127.3.peg.1185"/>
<evidence type="ECO:0000256" key="3">
    <source>
        <dbReference type="ARBA" id="ARBA00023157"/>
    </source>
</evidence>
<dbReference type="PRINTS" id="PR00421">
    <property type="entry name" value="THIOREDOXIN"/>
</dbReference>
<feature type="site" description="Deprotonates C-terminal active site Cys" evidence="5">
    <location>
        <position position="31"/>
    </location>
</feature>
<feature type="active site" description="Nucleophile" evidence="5">
    <location>
        <position position="37"/>
    </location>
</feature>
<sequence length="112" mass="12180">MTPSSQGRGPVEVTDDTFDAFVAGNRAAAIDCWAAWCPPCRILSPVFEQLAEENGEISFGKLNVDENPAIAVRFGIMSIPTILYFKDGKLVDKTIGALPKDAIDSRLRQLLP</sequence>
<feature type="domain" description="Thioredoxin" evidence="7">
    <location>
        <begin position="1"/>
        <end position="112"/>
    </location>
</feature>
<dbReference type="InterPro" id="IPR036249">
    <property type="entry name" value="Thioredoxin-like_sf"/>
</dbReference>
<accession>A0A0M0BNV7</accession>
<name>A0A0M0BNV7_9ARCH</name>
<dbReference type="NCBIfam" id="TIGR01068">
    <property type="entry name" value="thioredoxin"/>
    <property type="match status" value="1"/>
</dbReference>
<proteinExistence type="predicted"/>
<evidence type="ECO:0000256" key="1">
    <source>
        <dbReference type="ARBA" id="ARBA00022448"/>
    </source>
</evidence>
<dbReference type="SUPFAM" id="SSF52833">
    <property type="entry name" value="Thioredoxin-like"/>
    <property type="match status" value="1"/>
</dbReference>
<evidence type="ECO:0000256" key="6">
    <source>
        <dbReference type="PIRSR" id="PIRSR000077-4"/>
    </source>
</evidence>
<gene>
    <name evidence="8" type="ORF">AC482_04345</name>
</gene>
<dbReference type="Gene3D" id="3.40.30.10">
    <property type="entry name" value="Glutaredoxin"/>
    <property type="match status" value="1"/>
</dbReference>
<keyword evidence="3 6" id="KW-1015">Disulfide bond</keyword>
<dbReference type="GO" id="GO:0005737">
    <property type="term" value="C:cytoplasm"/>
    <property type="evidence" value="ECO:0007669"/>
    <property type="project" value="TreeGrafter"/>
</dbReference>
<dbReference type="PANTHER" id="PTHR45663:SF11">
    <property type="entry name" value="GEO12009P1"/>
    <property type="match status" value="1"/>
</dbReference>
<dbReference type="InterPro" id="IPR005746">
    <property type="entry name" value="Thioredoxin"/>
</dbReference>
<dbReference type="PANTHER" id="PTHR45663">
    <property type="entry name" value="GEO12009P1"/>
    <property type="match status" value="1"/>
</dbReference>
<evidence type="ECO:0000313" key="8">
    <source>
        <dbReference type="EMBL" id="KON30267.1"/>
    </source>
</evidence>
<keyword evidence="1" id="KW-0813">Transport</keyword>
<dbReference type="Pfam" id="PF00085">
    <property type="entry name" value="Thioredoxin"/>
    <property type="match status" value="1"/>
</dbReference>
<comment type="caution">
    <text evidence="8">The sequence shown here is derived from an EMBL/GenBank/DDBJ whole genome shotgun (WGS) entry which is preliminary data.</text>
</comment>
<dbReference type="GO" id="GO:0015035">
    <property type="term" value="F:protein-disulfide reductase activity"/>
    <property type="evidence" value="ECO:0007669"/>
    <property type="project" value="InterPro"/>
</dbReference>
<evidence type="ECO:0000256" key="2">
    <source>
        <dbReference type="ARBA" id="ARBA00022982"/>
    </source>
</evidence>
<feature type="disulfide bond" description="Redox-active" evidence="6">
    <location>
        <begin position="37"/>
        <end position="40"/>
    </location>
</feature>
<dbReference type="PROSITE" id="PS51352">
    <property type="entry name" value="THIOREDOXIN_2"/>
    <property type="match status" value="1"/>
</dbReference>
<keyword evidence="2" id="KW-0249">Electron transport</keyword>
<evidence type="ECO:0000259" key="7">
    <source>
        <dbReference type="PROSITE" id="PS51352"/>
    </source>
</evidence>
<dbReference type="PIRSF" id="PIRSF000077">
    <property type="entry name" value="Thioredoxin"/>
    <property type="match status" value="1"/>
</dbReference>
<feature type="active site" description="Nucleophile" evidence="5">
    <location>
        <position position="40"/>
    </location>
</feature>